<dbReference type="SMART" id="SM00228">
    <property type="entry name" value="PDZ"/>
    <property type="match status" value="1"/>
</dbReference>
<organism evidence="4 5">
    <name type="scientific">Prymnesium parvum</name>
    <name type="common">Toxic golden alga</name>
    <dbReference type="NCBI Taxonomy" id="97485"/>
    <lineage>
        <taxon>Eukaryota</taxon>
        <taxon>Haptista</taxon>
        <taxon>Haptophyta</taxon>
        <taxon>Prymnesiophyceae</taxon>
        <taxon>Prymnesiales</taxon>
        <taxon>Prymnesiaceae</taxon>
        <taxon>Prymnesium</taxon>
    </lineage>
</organism>
<dbReference type="AlphaFoldDB" id="A0AB34K7D1"/>
<feature type="compositionally biased region" description="Low complexity" evidence="2">
    <location>
        <begin position="679"/>
        <end position="691"/>
    </location>
</feature>
<feature type="domain" description="PDZ" evidence="3">
    <location>
        <begin position="388"/>
        <end position="462"/>
    </location>
</feature>
<feature type="coiled-coil region" evidence="1">
    <location>
        <begin position="47"/>
        <end position="81"/>
    </location>
</feature>
<evidence type="ECO:0000259" key="3">
    <source>
        <dbReference type="PROSITE" id="PS50106"/>
    </source>
</evidence>
<proteinExistence type="predicted"/>
<accession>A0AB34K7D1</accession>
<reference evidence="4 5" key="1">
    <citation type="journal article" date="2024" name="Science">
        <title>Giant polyketide synthase enzymes in the biosynthesis of giant marine polyether toxins.</title>
        <authorList>
            <person name="Fallon T.R."/>
            <person name="Shende V.V."/>
            <person name="Wierzbicki I.H."/>
            <person name="Pendleton A.L."/>
            <person name="Watervoot N.F."/>
            <person name="Auber R.P."/>
            <person name="Gonzalez D.J."/>
            <person name="Wisecaver J.H."/>
            <person name="Moore B.S."/>
        </authorList>
    </citation>
    <scope>NUCLEOTIDE SEQUENCE [LARGE SCALE GENOMIC DNA]</scope>
    <source>
        <strain evidence="4 5">12B1</strain>
    </source>
</reference>
<gene>
    <name evidence="4" type="ORF">AB1Y20_000151</name>
</gene>
<dbReference type="InterPro" id="IPR041489">
    <property type="entry name" value="PDZ_6"/>
</dbReference>
<evidence type="ECO:0000313" key="5">
    <source>
        <dbReference type="Proteomes" id="UP001515480"/>
    </source>
</evidence>
<dbReference type="InterPro" id="IPR001478">
    <property type="entry name" value="PDZ"/>
</dbReference>
<feature type="coiled-coil region" evidence="1">
    <location>
        <begin position="460"/>
        <end position="487"/>
    </location>
</feature>
<name>A0AB34K7D1_PRYPA</name>
<evidence type="ECO:0000256" key="2">
    <source>
        <dbReference type="SAM" id="MobiDB-lite"/>
    </source>
</evidence>
<feature type="region of interest" description="Disordered" evidence="2">
    <location>
        <begin position="1"/>
        <end position="32"/>
    </location>
</feature>
<evidence type="ECO:0000256" key="1">
    <source>
        <dbReference type="SAM" id="Coils"/>
    </source>
</evidence>
<feature type="compositionally biased region" description="Low complexity" evidence="2">
    <location>
        <begin position="13"/>
        <end position="31"/>
    </location>
</feature>
<comment type="caution">
    <text evidence="4">The sequence shown here is derived from an EMBL/GenBank/DDBJ whole genome shotgun (WGS) entry which is preliminary data.</text>
</comment>
<evidence type="ECO:0000313" key="4">
    <source>
        <dbReference type="EMBL" id="KAL1529193.1"/>
    </source>
</evidence>
<keyword evidence="1" id="KW-0175">Coiled coil</keyword>
<feature type="region of interest" description="Disordered" evidence="2">
    <location>
        <begin position="675"/>
        <end position="694"/>
    </location>
</feature>
<dbReference type="PROSITE" id="PS50106">
    <property type="entry name" value="PDZ"/>
    <property type="match status" value="1"/>
</dbReference>
<dbReference type="Proteomes" id="UP001515480">
    <property type="component" value="Unassembled WGS sequence"/>
</dbReference>
<sequence>MRRMLEPPPSPALPAAAARGAHTPGAPRRAGLPLFASRRPSHVKLFIRDLELHAAQLQALMRQALQERDFVRQENAQLRLAVKGLFKAHASSSAAKAPPVVIAVNISKNETRDVHLDSPQDIDATVANLSAEHRLNPSQGRAIRRKLEVQFEKEMSVRRATAASAATIASATATASSAAAPSAPPPVVAAASAPPPHLPFDADFAACEPRHEAAPPPPPAEWASFGDGGASRGLDPPWQRPPEEAWPPREDAAEWKPFSPEGAEAPRFVLLGVAGGEEDTSAWVTGFEAESFEAASPLPAPEGSLLRFSCADFSEPSAFAASPADGALSSFSHTPLHGQQRKEGGVGEQGRMAGLEAPAAALPVEAAPSPPLERHGSSSGGVERRLEVLSIPPLTKPLGMTLTRGPRLVVQAVKGGGAAEEAGMRVGDQFIEVNGTRVESSQAVRQLLNPRETNTISVLRAVAESSLAELQALLDAARVEVARALLSPAPCAPLITLSHLGALLSSSPPSRFRFHNVLLPNAHLLHNFLPLPIPHGSHCAIATDRRTAAERLAEESGAAAAAAAAAEAAALARAVQAEAEAARLREARGGDSLAAGKAAQLEAQLVELRAELASERARAAAAEERATESARLLTSAAVTNAEATALRAQLSHAEAERDRFRAIARELKRQRDEAREACARSSLPSEASSAAPQRSASLGAMVLGPVQGGGGQASEAACACRDSLQSSVESSTACSTPTGNRPLMGGLVGEKGTRSPVMAAAGGLEACETPPRSALVPAVAGRMPGAMPGAVPAGVAVYDSNLAEGALPLVRNLSAPS</sequence>
<dbReference type="EMBL" id="JBGBPQ010000001">
    <property type="protein sequence ID" value="KAL1529193.1"/>
    <property type="molecule type" value="Genomic_DNA"/>
</dbReference>
<protein>
    <recommendedName>
        <fullName evidence="3">PDZ domain-containing protein</fullName>
    </recommendedName>
</protein>
<feature type="region of interest" description="Disordered" evidence="2">
    <location>
        <begin position="209"/>
        <end position="248"/>
    </location>
</feature>
<dbReference type="Gene3D" id="2.30.42.10">
    <property type="match status" value="1"/>
</dbReference>
<dbReference type="Pfam" id="PF17820">
    <property type="entry name" value="PDZ_6"/>
    <property type="match status" value="1"/>
</dbReference>
<feature type="compositionally biased region" description="Pro residues" evidence="2">
    <location>
        <begin position="1"/>
        <end position="12"/>
    </location>
</feature>
<keyword evidence="5" id="KW-1185">Reference proteome</keyword>
<dbReference type="SUPFAM" id="SSF50156">
    <property type="entry name" value="PDZ domain-like"/>
    <property type="match status" value="1"/>
</dbReference>
<dbReference type="InterPro" id="IPR036034">
    <property type="entry name" value="PDZ_sf"/>
</dbReference>